<evidence type="ECO:0000313" key="4">
    <source>
        <dbReference type="Proteomes" id="UP000053676"/>
    </source>
</evidence>
<dbReference type="SUPFAM" id="SSF81606">
    <property type="entry name" value="PP2C-like"/>
    <property type="match status" value="1"/>
</dbReference>
<dbReference type="Pfam" id="PF00481">
    <property type="entry name" value="PP2C"/>
    <property type="match status" value="1"/>
</dbReference>
<evidence type="ECO:0000259" key="2">
    <source>
        <dbReference type="Pfam" id="PF00481"/>
    </source>
</evidence>
<dbReference type="KEGG" id="nai:NECAME_13154"/>
<feature type="compositionally biased region" description="Polar residues" evidence="1">
    <location>
        <begin position="7"/>
        <end position="21"/>
    </location>
</feature>
<sequence length="76" mass="8382">MQKGANFKQSIYNKKQKQQGTESSTMIAAILEDNRYLSVINVGDSRAVACDTCDQMISLSKDHKPDDVSQCQLGLS</sequence>
<dbReference type="InterPro" id="IPR036457">
    <property type="entry name" value="PPM-type-like_dom_sf"/>
</dbReference>
<feature type="domain" description="PPM-type phosphatase" evidence="2">
    <location>
        <begin position="7"/>
        <end position="67"/>
    </location>
</feature>
<name>W2SWN6_NECAM</name>
<feature type="region of interest" description="Disordered" evidence="1">
    <location>
        <begin position="1"/>
        <end position="21"/>
    </location>
</feature>
<dbReference type="AlphaFoldDB" id="W2SWN6"/>
<reference evidence="4" key="1">
    <citation type="journal article" date="2014" name="Nat. Genet.">
        <title>Genome of the human hookworm Necator americanus.</title>
        <authorList>
            <person name="Tang Y.T."/>
            <person name="Gao X."/>
            <person name="Rosa B.A."/>
            <person name="Abubucker S."/>
            <person name="Hallsworth-Pepin K."/>
            <person name="Martin J."/>
            <person name="Tyagi R."/>
            <person name="Heizer E."/>
            <person name="Zhang X."/>
            <person name="Bhonagiri-Palsikar V."/>
            <person name="Minx P."/>
            <person name="Warren W.C."/>
            <person name="Wang Q."/>
            <person name="Zhan B."/>
            <person name="Hotez P.J."/>
            <person name="Sternberg P.W."/>
            <person name="Dougall A."/>
            <person name="Gaze S.T."/>
            <person name="Mulvenna J."/>
            <person name="Sotillo J."/>
            <person name="Ranganathan S."/>
            <person name="Rabelo E.M."/>
            <person name="Wilson R.K."/>
            <person name="Felgner P.L."/>
            <person name="Bethony J."/>
            <person name="Hawdon J.M."/>
            <person name="Gasser R.B."/>
            <person name="Loukas A."/>
            <person name="Mitreva M."/>
        </authorList>
    </citation>
    <scope>NUCLEOTIDE SEQUENCE [LARGE SCALE GENOMIC DNA]</scope>
</reference>
<accession>W2SWN6</accession>
<evidence type="ECO:0000313" key="3">
    <source>
        <dbReference type="EMBL" id="ETN74174.1"/>
    </source>
</evidence>
<dbReference type="EMBL" id="KI660381">
    <property type="protein sequence ID" value="ETN74174.1"/>
    <property type="molecule type" value="Genomic_DNA"/>
</dbReference>
<dbReference type="Gene3D" id="3.60.40.10">
    <property type="entry name" value="PPM-type phosphatase domain"/>
    <property type="match status" value="1"/>
</dbReference>
<gene>
    <name evidence="3" type="ORF">NECAME_13154</name>
</gene>
<protein>
    <recommendedName>
        <fullName evidence="2">PPM-type phosphatase domain-containing protein</fullName>
    </recommendedName>
</protein>
<evidence type="ECO:0000256" key="1">
    <source>
        <dbReference type="SAM" id="MobiDB-lite"/>
    </source>
</evidence>
<organism evidence="3 4">
    <name type="scientific">Necator americanus</name>
    <name type="common">Human hookworm</name>
    <dbReference type="NCBI Taxonomy" id="51031"/>
    <lineage>
        <taxon>Eukaryota</taxon>
        <taxon>Metazoa</taxon>
        <taxon>Ecdysozoa</taxon>
        <taxon>Nematoda</taxon>
        <taxon>Chromadorea</taxon>
        <taxon>Rhabditida</taxon>
        <taxon>Rhabditina</taxon>
        <taxon>Rhabditomorpha</taxon>
        <taxon>Strongyloidea</taxon>
        <taxon>Ancylostomatidae</taxon>
        <taxon>Bunostominae</taxon>
        <taxon>Necator</taxon>
    </lineage>
</organism>
<dbReference type="Proteomes" id="UP000053676">
    <property type="component" value="Unassembled WGS sequence"/>
</dbReference>
<dbReference type="STRING" id="51031.W2SWN6"/>
<keyword evidence="4" id="KW-1185">Reference proteome</keyword>
<dbReference type="OrthoDB" id="343114at2759"/>
<proteinExistence type="predicted"/>
<dbReference type="InterPro" id="IPR001932">
    <property type="entry name" value="PPM-type_phosphatase-like_dom"/>
</dbReference>